<evidence type="ECO:0000256" key="1">
    <source>
        <dbReference type="SAM" id="MobiDB-lite"/>
    </source>
</evidence>
<feature type="region of interest" description="Disordered" evidence="1">
    <location>
        <begin position="1"/>
        <end position="74"/>
    </location>
</feature>
<organism evidence="2 3">
    <name type="scientific">Streptomyces parvus</name>
    <dbReference type="NCBI Taxonomy" id="66428"/>
    <lineage>
        <taxon>Bacteria</taxon>
        <taxon>Bacillati</taxon>
        <taxon>Actinomycetota</taxon>
        <taxon>Actinomycetes</taxon>
        <taxon>Kitasatosporales</taxon>
        <taxon>Streptomycetaceae</taxon>
        <taxon>Streptomyces</taxon>
    </lineage>
</organism>
<comment type="caution">
    <text evidence="2">The sequence shown here is derived from an EMBL/GenBank/DDBJ whole genome shotgun (WGS) entry which is preliminary data.</text>
</comment>
<accession>A0A7K3SAE0</accession>
<evidence type="ECO:0000313" key="2">
    <source>
        <dbReference type="EMBL" id="NEC24431.1"/>
    </source>
</evidence>
<dbReference type="RefSeq" id="WP_164209049.1">
    <property type="nucleotide sequence ID" value="NZ_JAAGMP010001805.1"/>
</dbReference>
<feature type="compositionally biased region" description="Basic and acidic residues" evidence="1">
    <location>
        <begin position="1"/>
        <end position="18"/>
    </location>
</feature>
<gene>
    <name evidence="2" type="ORF">G3I50_40210</name>
</gene>
<proteinExistence type="predicted"/>
<protein>
    <recommendedName>
        <fullName evidence="4">Replication protein</fullName>
    </recommendedName>
</protein>
<feature type="region of interest" description="Disordered" evidence="1">
    <location>
        <begin position="87"/>
        <end position="112"/>
    </location>
</feature>
<evidence type="ECO:0008006" key="4">
    <source>
        <dbReference type="Google" id="ProtNLM"/>
    </source>
</evidence>
<feature type="compositionally biased region" description="Polar residues" evidence="1">
    <location>
        <begin position="88"/>
        <end position="105"/>
    </location>
</feature>
<evidence type="ECO:0000313" key="3">
    <source>
        <dbReference type="Proteomes" id="UP000469670"/>
    </source>
</evidence>
<dbReference type="EMBL" id="JAAGMP010001805">
    <property type="protein sequence ID" value="NEC24431.1"/>
    <property type="molecule type" value="Genomic_DNA"/>
</dbReference>
<reference evidence="2 3" key="1">
    <citation type="submission" date="2020-01" db="EMBL/GenBank/DDBJ databases">
        <title>Insect and environment-associated Actinomycetes.</title>
        <authorList>
            <person name="Currrie C."/>
            <person name="Chevrette M."/>
            <person name="Carlson C."/>
            <person name="Stubbendieck R."/>
            <person name="Wendt-Pienkowski E."/>
        </authorList>
    </citation>
    <scope>NUCLEOTIDE SEQUENCE [LARGE SCALE GENOMIC DNA]</scope>
    <source>
        <strain evidence="2 3">SID7590</strain>
    </source>
</reference>
<dbReference type="Proteomes" id="UP000469670">
    <property type="component" value="Unassembled WGS sequence"/>
</dbReference>
<name>A0A7K3SAE0_9ACTN</name>
<dbReference type="AlphaFoldDB" id="A0A7K3SAE0"/>
<sequence length="731" mass="80050">MTRDQNADRRSQLEDPAARDTALTDLEQRLAAARVAGRARRRARQDARTARRAAHHTPASPKALSPRSEATDDTSLALHGRAARQAVSLVSTAEQTPWPDGQQTAADGEMKRLRLRDQRRRLREAIQRFTRLSGLRGCGTGTTGELVGVHVGKAAARFAGLQSCHSVWACPICQARIRAARAVELERAALAWLKAGHGLYMATLTVPHWEHVRLASRVKDGHKCAGQRSCTCPCKCPPLAPGPGQKRPPCTCACPVDPGQLARVVEAWRGVQGGTWWVGRDVIQDGAPASWPATAADRLTLETDGRYVRRQEFGPDGRPSGPATVWQEGFRDRWGIVGTTRTIEITWGANGWHSHAHVLIWTEDEATDARAERIEEELYNRWAKRCKAVGLPTPARGEIRPKDGKRIGKGVDVTAATREKAGAVGKYVIKLQEGGNLAMEMTRADLKVARGQKGKTALELAAVAASGNEQALDLWHEFEFATRGMQCLTWSQGLRERLADLVELDDREDDEIPEEETAETPEEPSLLITRAAWRTSIVPVYGARPDILHAGEVGGLPGVLAVLDKLGLVHGTDYGPPETMAGPVLPSVEQLRRGQARRQARRDRRQAVDTAVYDRAPAQWAAAQEKRRATIAKQKEAAQAVQAAEAEDTAAEIELTQAAAEFARRKARLRQDPDARHDFERGDVEPVRLRSIEDLDVIADARPAPKGTPRCAECGAALAAEMLPYGRHVMC</sequence>